<evidence type="ECO:0000256" key="1">
    <source>
        <dbReference type="ARBA" id="ARBA00001935"/>
    </source>
</evidence>
<organism evidence="15 16">
    <name type="scientific">Dillenia turbinata</name>
    <dbReference type="NCBI Taxonomy" id="194707"/>
    <lineage>
        <taxon>Eukaryota</taxon>
        <taxon>Viridiplantae</taxon>
        <taxon>Streptophyta</taxon>
        <taxon>Embryophyta</taxon>
        <taxon>Tracheophyta</taxon>
        <taxon>Spermatophyta</taxon>
        <taxon>Magnoliopsida</taxon>
        <taxon>eudicotyledons</taxon>
        <taxon>Gunneridae</taxon>
        <taxon>Pentapetalae</taxon>
        <taxon>Dilleniales</taxon>
        <taxon>Dilleniaceae</taxon>
        <taxon>Dillenia</taxon>
    </lineage>
</organism>
<keyword evidence="6" id="KW-0256">Endoplasmic reticulum</keyword>
<dbReference type="FunFam" id="2.60.40.420:FF:000081">
    <property type="entry name" value="Spore coat protein A"/>
    <property type="match status" value="1"/>
</dbReference>
<evidence type="ECO:0000256" key="5">
    <source>
        <dbReference type="ARBA" id="ARBA00022729"/>
    </source>
</evidence>
<evidence type="ECO:0000313" key="15">
    <source>
        <dbReference type="EMBL" id="KAK6925325.1"/>
    </source>
</evidence>
<evidence type="ECO:0000256" key="8">
    <source>
        <dbReference type="ARBA" id="ARBA00023008"/>
    </source>
</evidence>
<dbReference type="InterPro" id="IPR011707">
    <property type="entry name" value="Cu-oxidase-like_N"/>
</dbReference>
<gene>
    <name evidence="15" type="ORF">RJ641_009651</name>
</gene>
<evidence type="ECO:0000256" key="7">
    <source>
        <dbReference type="ARBA" id="ARBA00023002"/>
    </source>
</evidence>
<dbReference type="CDD" id="cd13844">
    <property type="entry name" value="CuRO_1_BOD_CotA_like"/>
    <property type="match status" value="1"/>
</dbReference>
<dbReference type="SUPFAM" id="SSF49503">
    <property type="entry name" value="Cupredoxins"/>
    <property type="match status" value="3"/>
</dbReference>
<keyword evidence="16" id="KW-1185">Reference proteome</keyword>
<feature type="domain" description="Plastocyanin-like" evidence="12">
    <location>
        <begin position="252"/>
        <end position="330"/>
    </location>
</feature>
<evidence type="ECO:0000259" key="14">
    <source>
        <dbReference type="Pfam" id="PF07732"/>
    </source>
</evidence>
<dbReference type="GO" id="GO:0016491">
    <property type="term" value="F:oxidoreductase activity"/>
    <property type="evidence" value="ECO:0007669"/>
    <property type="project" value="UniProtKB-KW"/>
</dbReference>
<proteinExistence type="inferred from homology"/>
<keyword evidence="10" id="KW-0325">Glycoprotein</keyword>
<dbReference type="Pfam" id="PF07732">
    <property type="entry name" value="Cu-oxidase_3"/>
    <property type="match status" value="1"/>
</dbReference>
<accession>A0AAN8V0Q5</accession>
<evidence type="ECO:0000256" key="6">
    <source>
        <dbReference type="ARBA" id="ARBA00022824"/>
    </source>
</evidence>
<sequence length="560" mass="62197">MEGTLGTIILIFFVILTCSGVSNAQEAPPPISESQLHKIASSLEMYVDELPQMPKLYGYSINNATTVFAFGTSPAAATFPGPTIEAMHGVPLSVTWENHLPETHILPLDPTIPVATPKHGGVPTVVHLHGGIHPSTSDGHPYAWFTKDYRETGPNWTHPTYTYPNVQHSGNLWYHDHALGLTRVNLLAGLLGAYVIRDPALDSKLNLPSGPEYDRHLVVVDRSFYNDGWIFINRTGDNPTIHPQWQPEYFGDAIIVNGKAWPYLKVSKRKYRFRIINSSNARFFRFALSNGQSFIQVGSDASYLPAPVETKNILLAPAEIADVVIDFSKTKSKEIVLTNSAPYPFPSGSTPDSLNSKVMKFILKPEAQSPPDYSQVPSVLMPYTTPTIVKAARTRYIVLYEYDSATGNPTHLFINGKQFADPVTETPKSGTTEIWYVINLTNDNHPLHIHLATFQAIRVQEIKNLSAFTSCMTSKNDALACNITSHVVGKTLEIPAYEKTWKNTVKMVPGYQTTIVVQFNLVDNHSPYPFDATAGPGYVYHCHILDHEDNEMIRPLKLVA</sequence>
<feature type="domain" description="Plastocyanin-like" evidence="14">
    <location>
        <begin position="79"/>
        <end position="199"/>
    </location>
</feature>
<feature type="chain" id="PRO_5042898990" evidence="11">
    <location>
        <begin position="25"/>
        <end position="560"/>
    </location>
</feature>
<dbReference type="InterPro" id="IPR008972">
    <property type="entry name" value="Cupredoxin"/>
</dbReference>
<protein>
    <submittedName>
        <fullName evidence="15">Multicopper oxidase, type 1</fullName>
    </submittedName>
</protein>
<comment type="caution">
    <text evidence="15">The sequence shown here is derived from an EMBL/GenBank/DDBJ whole genome shotgun (WGS) entry which is preliminary data.</text>
</comment>
<keyword evidence="9" id="KW-0472">Membrane</keyword>
<dbReference type="InterPro" id="IPR001117">
    <property type="entry name" value="Cu-oxidase_2nd"/>
</dbReference>
<dbReference type="GO" id="GO:0016036">
    <property type="term" value="P:cellular response to phosphate starvation"/>
    <property type="evidence" value="ECO:0007669"/>
    <property type="project" value="InterPro"/>
</dbReference>
<evidence type="ECO:0000256" key="4">
    <source>
        <dbReference type="ARBA" id="ARBA00022723"/>
    </source>
</evidence>
<dbReference type="InterPro" id="IPR011706">
    <property type="entry name" value="Cu-oxidase_C"/>
</dbReference>
<feature type="signal peptide" evidence="11">
    <location>
        <begin position="1"/>
        <end position="24"/>
    </location>
</feature>
<name>A0AAN8V0Q5_9MAGN</name>
<feature type="domain" description="Plastocyanin-like" evidence="13">
    <location>
        <begin position="399"/>
        <end position="555"/>
    </location>
</feature>
<dbReference type="PANTHER" id="PTHR48461">
    <property type="entry name" value="MULTICOPPER OXIDASE LPR1-LIKE"/>
    <property type="match status" value="1"/>
</dbReference>
<comment type="subcellular location">
    <subcellularLocation>
        <location evidence="2">Endoplasmic reticulum membrane</location>
        <topology evidence="2">Peripheral membrane protein</topology>
    </subcellularLocation>
</comment>
<dbReference type="Pfam" id="PF07731">
    <property type="entry name" value="Cu-oxidase_2"/>
    <property type="match status" value="1"/>
</dbReference>
<keyword evidence="5 11" id="KW-0732">Signal</keyword>
<keyword evidence="4" id="KW-0479">Metal-binding</keyword>
<dbReference type="InterPro" id="IPR052152">
    <property type="entry name" value="LPR1/LPR2"/>
</dbReference>
<evidence type="ECO:0000256" key="3">
    <source>
        <dbReference type="ARBA" id="ARBA00010609"/>
    </source>
</evidence>
<dbReference type="Pfam" id="PF00394">
    <property type="entry name" value="Cu-oxidase"/>
    <property type="match status" value="1"/>
</dbReference>
<reference evidence="15 16" key="1">
    <citation type="submission" date="2023-12" db="EMBL/GenBank/DDBJ databases">
        <title>A high-quality genome assembly for Dillenia turbinata (Dilleniales).</title>
        <authorList>
            <person name="Chanderbali A."/>
        </authorList>
    </citation>
    <scope>NUCLEOTIDE SEQUENCE [LARGE SCALE GENOMIC DNA]</scope>
    <source>
        <strain evidence="15">LSX21</strain>
        <tissue evidence="15">Leaf</tissue>
    </source>
</reference>
<dbReference type="EMBL" id="JBAMMX010000016">
    <property type="protein sequence ID" value="KAK6925325.1"/>
    <property type="molecule type" value="Genomic_DNA"/>
</dbReference>
<keyword evidence="7" id="KW-0560">Oxidoreductase</keyword>
<comment type="cofactor">
    <cofactor evidence="1">
        <name>Cu cation</name>
        <dbReference type="ChEBI" id="CHEBI:23378"/>
    </cofactor>
</comment>
<evidence type="ECO:0000313" key="16">
    <source>
        <dbReference type="Proteomes" id="UP001370490"/>
    </source>
</evidence>
<evidence type="ECO:0000259" key="13">
    <source>
        <dbReference type="Pfam" id="PF07731"/>
    </source>
</evidence>
<evidence type="ECO:0000256" key="10">
    <source>
        <dbReference type="ARBA" id="ARBA00023180"/>
    </source>
</evidence>
<dbReference type="GO" id="GO:0005507">
    <property type="term" value="F:copper ion binding"/>
    <property type="evidence" value="ECO:0007669"/>
    <property type="project" value="InterPro"/>
</dbReference>
<evidence type="ECO:0000256" key="2">
    <source>
        <dbReference type="ARBA" id="ARBA00004406"/>
    </source>
</evidence>
<comment type="similarity">
    <text evidence="3">Belongs to the multicopper oxidase family.</text>
</comment>
<dbReference type="CDD" id="cd13868">
    <property type="entry name" value="CuRO_2_CotA_like"/>
    <property type="match status" value="1"/>
</dbReference>
<keyword evidence="8" id="KW-0186">Copper</keyword>
<dbReference type="AlphaFoldDB" id="A0AAN8V0Q5"/>
<dbReference type="Gene3D" id="2.60.40.420">
    <property type="entry name" value="Cupredoxins - blue copper proteins"/>
    <property type="match status" value="3"/>
</dbReference>
<dbReference type="GO" id="GO:0005789">
    <property type="term" value="C:endoplasmic reticulum membrane"/>
    <property type="evidence" value="ECO:0007669"/>
    <property type="project" value="UniProtKB-SubCell"/>
</dbReference>
<dbReference type="Proteomes" id="UP001370490">
    <property type="component" value="Unassembled WGS sequence"/>
</dbReference>
<dbReference type="PANTHER" id="PTHR48461:SF1">
    <property type="entry name" value="MULTICOPPER OXIDASE LPR1-LIKE"/>
    <property type="match status" value="1"/>
</dbReference>
<evidence type="ECO:0000256" key="11">
    <source>
        <dbReference type="SAM" id="SignalP"/>
    </source>
</evidence>
<evidence type="ECO:0000256" key="9">
    <source>
        <dbReference type="ARBA" id="ARBA00023136"/>
    </source>
</evidence>
<evidence type="ECO:0000259" key="12">
    <source>
        <dbReference type="Pfam" id="PF00394"/>
    </source>
</evidence>